<proteinExistence type="predicted"/>
<comment type="caution">
    <text evidence="2">The sequence shown here is derived from an EMBL/GenBank/DDBJ whole genome shotgun (WGS) entry which is preliminary data.</text>
</comment>
<gene>
    <name evidence="2" type="ORF">V6N11_040034</name>
</gene>
<evidence type="ECO:0000256" key="1">
    <source>
        <dbReference type="SAM" id="MobiDB-lite"/>
    </source>
</evidence>
<dbReference type="EMBL" id="JBBPBN010000022">
    <property type="protein sequence ID" value="KAK9011963.1"/>
    <property type="molecule type" value="Genomic_DNA"/>
</dbReference>
<evidence type="ECO:0000313" key="2">
    <source>
        <dbReference type="EMBL" id="KAK9011963.1"/>
    </source>
</evidence>
<name>A0ABR2RGM6_9ROSI</name>
<keyword evidence="3" id="KW-1185">Reference proteome</keyword>
<dbReference type="Proteomes" id="UP001396334">
    <property type="component" value="Unassembled WGS sequence"/>
</dbReference>
<organism evidence="2 3">
    <name type="scientific">Hibiscus sabdariffa</name>
    <name type="common">roselle</name>
    <dbReference type="NCBI Taxonomy" id="183260"/>
    <lineage>
        <taxon>Eukaryota</taxon>
        <taxon>Viridiplantae</taxon>
        <taxon>Streptophyta</taxon>
        <taxon>Embryophyta</taxon>
        <taxon>Tracheophyta</taxon>
        <taxon>Spermatophyta</taxon>
        <taxon>Magnoliopsida</taxon>
        <taxon>eudicotyledons</taxon>
        <taxon>Gunneridae</taxon>
        <taxon>Pentapetalae</taxon>
        <taxon>rosids</taxon>
        <taxon>malvids</taxon>
        <taxon>Malvales</taxon>
        <taxon>Malvaceae</taxon>
        <taxon>Malvoideae</taxon>
        <taxon>Hibiscus</taxon>
    </lineage>
</organism>
<accession>A0ABR2RGM6</accession>
<sequence length="184" mass="20349">MNDQDVSKKEMAQAFVRRQHVPGKGIQVERGRDKDGNRVEIIALDPMMDLAFEENTVSQGKGKHVALKIFEKCDSSYFNAKPKAGSMGFKVGKMGKENVLSNLKIQNRSESRSFEKVALSEWANSVSNKLEEVLNHGQNKHALGICGFDEDDPGDSRAPRVENAMEERPAAVGIDVDAEIGMRS</sequence>
<reference evidence="2 3" key="1">
    <citation type="journal article" date="2024" name="G3 (Bethesda)">
        <title>Genome assembly of Hibiscus sabdariffa L. provides insights into metabolisms of medicinal natural products.</title>
        <authorList>
            <person name="Kim T."/>
        </authorList>
    </citation>
    <scope>NUCLEOTIDE SEQUENCE [LARGE SCALE GENOMIC DNA]</scope>
    <source>
        <strain evidence="2">TK-2024</strain>
        <tissue evidence="2">Old leaves</tissue>
    </source>
</reference>
<feature type="region of interest" description="Disordered" evidence="1">
    <location>
        <begin position="150"/>
        <end position="170"/>
    </location>
</feature>
<evidence type="ECO:0000313" key="3">
    <source>
        <dbReference type="Proteomes" id="UP001396334"/>
    </source>
</evidence>
<feature type="compositionally biased region" description="Basic and acidic residues" evidence="1">
    <location>
        <begin position="154"/>
        <end position="169"/>
    </location>
</feature>
<protein>
    <submittedName>
        <fullName evidence="2">Uncharacterized protein</fullName>
    </submittedName>
</protein>